<proteinExistence type="predicted"/>
<accession>A0A8X6WXB9</accession>
<keyword evidence="3" id="KW-1185">Reference proteome</keyword>
<dbReference type="Proteomes" id="UP000886998">
    <property type="component" value="Unassembled WGS sequence"/>
</dbReference>
<feature type="compositionally biased region" description="Polar residues" evidence="1">
    <location>
        <begin position="163"/>
        <end position="180"/>
    </location>
</feature>
<dbReference type="EMBL" id="BMAV01002708">
    <property type="protein sequence ID" value="GFY41841.1"/>
    <property type="molecule type" value="Genomic_DNA"/>
</dbReference>
<organism evidence="2 3">
    <name type="scientific">Trichonephila inaurata madagascariensis</name>
    <dbReference type="NCBI Taxonomy" id="2747483"/>
    <lineage>
        <taxon>Eukaryota</taxon>
        <taxon>Metazoa</taxon>
        <taxon>Ecdysozoa</taxon>
        <taxon>Arthropoda</taxon>
        <taxon>Chelicerata</taxon>
        <taxon>Arachnida</taxon>
        <taxon>Araneae</taxon>
        <taxon>Araneomorphae</taxon>
        <taxon>Entelegynae</taxon>
        <taxon>Araneoidea</taxon>
        <taxon>Nephilidae</taxon>
        <taxon>Trichonephila</taxon>
        <taxon>Trichonephila inaurata</taxon>
    </lineage>
</organism>
<dbReference type="AlphaFoldDB" id="A0A8X6WXB9"/>
<sequence length="180" mass="20618">MKLCQPRQKKTGCRKELTGRKDALHNLGQTIITSKEGHLESTSSIRGVYPPLFHFGPSTRKRNRRAEVNERHILYRESSPCPPKRTEDVNKKQKQSGKTSLIPTSPAKEGQVLMTCRAKTSLMEDKNSPCSSREAMADVERPVWSRQIQPRRSSPYDLRSRHQSSGRQEQSSMSRIQPYK</sequence>
<protein>
    <submittedName>
        <fullName evidence="2">Uncharacterized protein</fullName>
    </submittedName>
</protein>
<gene>
    <name evidence="2" type="ORF">TNIN_200361</name>
</gene>
<evidence type="ECO:0000256" key="1">
    <source>
        <dbReference type="SAM" id="MobiDB-lite"/>
    </source>
</evidence>
<evidence type="ECO:0000313" key="2">
    <source>
        <dbReference type="EMBL" id="GFY41841.1"/>
    </source>
</evidence>
<name>A0A8X6WXB9_9ARAC</name>
<reference evidence="2" key="1">
    <citation type="submission" date="2020-08" db="EMBL/GenBank/DDBJ databases">
        <title>Multicomponent nature underlies the extraordinary mechanical properties of spider dragline silk.</title>
        <authorList>
            <person name="Kono N."/>
            <person name="Nakamura H."/>
            <person name="Mori M."/>
            <person name="Yoshida Y."/>
            <person name="Ohtoshi R."/>
            <person name="Malay A.D."/>
            <person name="Moran D.A.P."/>
            <person name="Tomita M."/>
            <person name="Numata K."/>
            <person name="Arakawa K."/>
        </authorList>
    </citation>
    <scope>NUCLEOTIDE SEQUENCE</scope>
</reference>
<comment type="caution">
    <text evidence="2">The sequence shown here is derived from an EMBL/GenBank/DDBJ whole genome shotgun (WGS) entry which is preliminary data.</text>
</comment>
<feature type="region of interest" description="Disordered" evidence="1">
    <location>
        <begin position="74"/>
        <end position="180"/>
    </location>
</feature>
<evidence type="ECO:0000313" key="3">
    <source>
        <dbReference type="Proteomes" id="UP000886998"/>
    </source>
</evidence>